<dbReference type="SUPFAM" id="SSF56176">
    <property type="entry name" value="FAD-binding/transporter-associated domain-like"/>
    <property type="match status" value="1"/>
</dbReference>
<dbReference type="GO" id="GO:0050660">
    <property type="term" value="F:flavin adenine dinucleotide binding"/>
    <property type="evidence" value="ECO:0007669"/>
    <property type="project" value="InterPro"/>
</dbReference>
<feature type="transmembrane region" description="Helical" evidence="11">
    <location>
        <begin position="111"/>
        <end position="133"/>
    </location>
</feature>
<dbReference type="STRING" id="1120964.GCA_001313265_07627"/>
<evidence type="ECO:0000256" key="9">
    <source>
        <dbReference type="PROSITE-ProRule" id="PRU00703"/>
    </source>
</evidence>
<gene>
    <name evidence="14" type="ORF">SAMN03080598_03066</name>
</gene>
<evidence type="ECO:0000256" key="6">
    <source>
        <dbReference type="ARBA" id="ARBA00022989"/>
    </source>
</evidence>
<name>A0A1H5YKX8_9BACT</name>
<dbReference type="FunFam" id="3.10.580.10:FF:000002">
    <property type="entry name" value="Magnesium/cobalt efflux protein CorC"/>
    <property type="match status" value="1"/>
</dbReference>
<dbReference type="InterPro" id="IPR019862">
    <property type="entry name" value="Motility-assoc_prot_GldE"/>
</dbReference>
<evidence type="ECO:0000259" key="12">
    <source>
        <dbReference type="PROSITE" id="PS51371"/>
    </source>
</evidence>
<keyword evidence="3" id="KW-1003">Cell membrane</keyword>
<dbReference type="RefSeq" id="WP_103925744.1">
    <property type="nucleotide sequence ID" value="NZ_FNVR01000020.1"/>
</dbReference>
<evidence type="ECO:0000256" key="7">
    <source>
        <dbReference type="ARBA" id="ARBA00023122"/>
    </source>
</evidence>
<dbReference type="OrthoDB" id="9798188at2"/>
<evidence type="ECO:0000256" key="11">
    <source>
        <dbReference type="SAM" id="Phobius"/>
    </source>
</evidence>
<dbReference type="SMART" id="SM01091">
    <property type="entry name" value="CorC_HlyC"/>
    <property type="match status" value="1"/>
</dbReference>
<dbReference type="CDD" id="cd04590">
    <property type="entry name" value="CBS_pair_CorC_HlyC_assoc"/>
    <property type="match status" value="1"/>
</dbReference>
<comment type="subcellular location">
    <subcellularLocation>
        <location evidence="1">Cell membrane</location>
        <topology evidence="1">Multi-pass membrane protein</topology>
    </subcellularLocation>
</comment>
<feature type="domain" description="CNNM transmembrane" evidence="13">
    <location>
        <begin position="18"/>
        <end position="205"/>
    </location>
</feature>
<evidence type="ECO:0000256" key="5">
    <source>
        <dbReference type="ARBA" id="ARBA00022737"/>
    </source>
</evidence>
<reference evidence="15" key="1">
    <citation type="submission" date="2016-10" db="EMBL/GenBank/DDBJ databases">
        <authorList>
            <person name="Varghese N."/>
            <person name="Submissions S."/>
        </authorList>
    </citation>
    <scope>NUCLEOTIDE SEQUENCE [LARGE SCALE GENOMIC DNA]</scope>
    <source>
        <strain evidence="15">DSM 17298</strain>
    </source>
</reference>
<dbReference type="PROSITE" id="PS51846">
    <property type="entry name" value="CNNM"/>
    <property type="match status" value="1"/>
</dbReference>
<feature type="transmembrane region" description="Helical" evidence="11">
    <location>
        <begin position="145"/>
        <end position="168"/>
    </location>
</feature>
<evidence type="ECO:0000256" key="1">
    <source>
        <dbReference type="ARBA" id="ARBA00004651"/>
    </source>
</evidence>
<dbReference type="SUPFAM" id="SSF54631">
    <property type="entry name" value="CBS-domain pair"/>
    <property type="match status" value="1"/>
</dbReference>
<evidence type="ECO:0000313" key="15">
    <source>
        <dbReference type="Proteomes" id="UP000236736"/>
    </source>
</evidence>
<dbReference type="Pfam" id="PF03471">
    <property type="entry name" value="CorC_HlyC"/>
    <property type="match status" value="1"/>
</dbReference>
<dbReference type="Gene3D" id="3.30.465.10">
    <property type="match status" value="1"/>
</dbReference>
<dbReference type="InterPro" id="IPR046342">
    <property type="entry name" value="CBS_dom_sf"/>
</dbReference>
<dbReference type="GO" id="GO:0005886">
    <property type="term" value="C:plasma membrane"/>
    <property type="evidence" value="ECO:0007669"/>
    <property type="project" value="UniProtKB-SubCell"/>
</dbReference>
<sequence>MDDPYPSYYLIAQLTELSFSYFLTNGLLLVILLIASALASGSEVAFFSLNSEEIISIQETDPKRGKQVADLLANPKKLLSTILILNNLINIGIVTLTTFVTWSLLGMNATGIVVILIQTVGVTFAIVFFGEIVPKVYANQAKIPFALGLAPILSFFSSILQPFSWFLMVFSNLIEKRVEQKGYSLSVDELNQALELTTEDTPEEEKDILKGIVNFGTLTVKQVMRSRMDITAIDSEMDFHELMDKINKSGYSRIPVYEETIDNILGVLYIKDLLPYIEKDEDFAWKDLIRKSFFVPETKKVDSLLKDFQKMRVHMAIVVDEYGGTSGLVTLEDLIEEIIGEINDEFDDTNDIFFQEIDSDTFIFEGKVSLNDFCKKLELDPQLFETVKGESESLGGLLLELNSKLPKNGTKIKFGDFEFTVLAVDARKIKKVKVYHNRGEKDSTTSFTD</sequence>
<protein>
    <submittedName>
        <fullName evidence="14">Gliding motility-associated protein GldE</fullName>
    </submittedName>
</protein>
<keyword evidence="4 10" id="KW-0812">Transmembrane</keyword>
<keyword evidence="15" id="KW-1185">Reference proteome</keyword>
<evidence type="ECO:0000256" key="2">
    <source>
        <dbReference type="ARBA" id="ARBA00006337"/>
    </source>
</evidence>
<dbReference type="InterPro" id="IPR005170">
    <property type="entry name" value="Transptr-assoc_dom"/>
</dbReference>
<evidence type="ECO:0000256" key="3">
    <source>
        <dbReference type="ARBA" id="ARBA00022475"/>
    </source>
</evidence>
<dbReference type="InterPro" id="IPR044751">
    <property type="entry name" value="Ion_transp-like_CBS"/>
</dbReference>
<dbReference type="PANTHER" id="PTHR22777:SF32">
    <property type="entry name" value="UPF0053 INNER MEMBRANE PROTEIN YFJD"/>
    <property type="match status" value="1"/>
</dbReference>
<feature type="domain" description="CBS" evidence="12">
    <location>
        <begin position="288"/>
        <end position="345"/>
    </location>
</feature>
<evidence type="ECO:0000256" key="8">
    <source>
        <dbReference type="ARBA" id="ARBA00023136"/>
    </source>
</evidence>
<accession>A0A1H5YKX8</accession>
<feature type="transmembrane region" description="Helical" evidence="11">
    <location>
        <begin position="20"/>
        <end position="39"/>
    </location>
</feature>
<keyword evidence="5" id="KW-0677">Repeat</keyword>
<dbReference type="InterPro" id="IPR000644">
    <property type="entry name" value="CBS_dom"/>
</dbReference>
<feature type="transmembrane region" description="Helical" evidence="11">
    <location>
        <begin position="82"/>
        <end position="105"/>
    </location>
</feature>
<evidence type="ECO:0000313" key="14">
    <source>
        <dbReference type="EMBL" id="SEG24809.1"/>
    </source>
</evidence>
<keyword evidence="6 10" id="KW-1133">Transmembrane helix</keyword>
<dbReference type="PANTHER" id="PTHR22777">
    <property type="entry name" value="HEMOLYSIN-RELATED"/>
    <property type="match status" value="1"/>
</dbReference>
<dbReference type="InterPro" id="IPR016169">
    <property type="entry name" value="FAD-bd_PCMH_sub2"/>
</dbReference>
<dbReference type="InterPro" id="IPR036318">
    <property type="entry name" value="FAD-bd_PCMH-like_sf"/>
</dbReference>
<organism evidence="14 15">
    <name type="scientific">Algoriphagus boritolerans DSM 17298 = JCM 18970</name>
    <dbReference type="NCBI Taxonomy" id="1120964"/>
    <lineage>
        <taxon>Bacteria</taxon>
        <taxon>Pseudomonadati</taxon>
        <taxon>Bacteroidota</taxon>
        <taxon>Cytophagia</taxon>
        <taxon>Cytophagales</taxon>
        <taxon>Cyclobacteriaceae</taxon>
        <taxon>Algoriphagus</taxon>
    </lineage>
</organism>
<dbReference type="EMBL" id="FNVR01000020">
    <property type="protein sequence ID" value="SEG24809.1"/>
    <property type="molecule type" value="Genomic_DNA"/>
</dbReference>
<dbReference type="Pfam" id="PF00571">
    <property type="entry name" value="CBS"/>
    <property type="match status" value="2"/>
</dbReference>
<dbReference type="Proteomes" id="UP000236736">
    <property type="component" value="Unassembled WGS sequence"/>
</dbReference>
<evidence type="ECO:0000259" key="13">
    <source>
        <dbReference type="PROSITE" id="PS51846"/>
    </source>
</evidence>
<dbReference type="AlphaFoldDB" id="A0A1H5YKX8"/>
<comment type="similarity">
    <text evidence="2">Belongs to the UPF0053 family.</text>
</comment>
<keyword evidence="8 10" id="KW-0472">Membrane</keyword>
<proteinExistence type="inferred from homology"/>
<dbReference type="Gene3D" id="3.10.580.10">
    <property type="entry name" value="CBS-domain"/>
    <property type="match status" value="1"/>
</dbReference>
<dbReference type="PROSITE" id="PS51371">
    <property type="entry name" value="CBS"/>
    <property type="match status" value="2"/>
</dbReference>
<dbReference type="InterPro" id="IPR002550">
    <property type="entry name" value="CNNM"/>
</dbReference>
<dbReference type="SMART" id="SM00116">
    <property type="entry name" value="CBS"/>
    <property type="match status" value="2"/>
</dbReference>
<dbReference type="NCBIfam" id="TIGR03520">
    <property type="entry name" value="GldE"/>
    <property type="match status" value="1"/>
</dbReference>
<dbReference type="Pfam" id="PF01595">
    <property type="entry name" value="CNNM"/>
    <property type="match status" value="1"/>
</dbReference>
<keyword evidence="7 9" id="KW-0129">CBS domain</keyword>
<evidence type="ECO:0000256" key="4">
    <source>
        <dbReference type="ARBA" id="ARBA00022692"/>
    </source>
</evidence>
<feature type="domain" description="CBS" evidence="12">
    <location>
        <begin position="224"/>
        <end position="283"/>
    </location>
</feature>
<evidence type="ECO:0000256" key="10">
    <source>
        <dbReference type="PROSITE-ProRule" id="PRU01193"/>
    </source>
</evidence>